<evidence type="ECO:0000256" key="2">
    <source>
        <dbReference type="ARBA" id="ARBA00009148"/>
    </source>
</evidence>
<dbReference type="Pfam" id="PF20267">
    <property type="entry name" value="GREB1_C"/>
    <property type="match status" value="1"/>
</dbReference>
<comment type="similarity">
    <text evidence="2">Belongs to the GREB1 family.</text>
</comment>
<accession>A0A3P8ZD78</accession>
<evidence type="ECO:0000256" key="1">
    <source>
        <dbReference type="ARBA" id="ARBA00004167"/>
    </source>
</evidence>
<evidence type="ECO:0008006" key="14">
    <source>
        <dbReference type="Google" id="ProtNLM"/>
    </source>
</evidence>
<feature type="domain" description="GREB1 N-terminal" evidence="7">
    <location>
        <begin position="55"/>
        <end position="206"/>
    </location>
</feature>
<feature type="domain" description="GREB1-like circularly permuted SF2 helicase" evidence="11">
    <location>
        <begin position="579"/>
        <end position="1025"/>
    </location>
</feature>
<reference evidence="12" key="4">
    <citation type="submission" date="2025-09" db="UniProtKB">
        <authorList>
            <consortium name="Ensembl"/>
        </authorList>
    </citation>
    <scope>IDENTIFICATION</scope>
</reference>
<evidence type="ECO:0000313" key="13">
    <source>
        <dbReference type="Proteomes" id="UP000265140"/>
    </source>
</evidence>
<evidence type="ECO:0000256" key="6">
    <source>
        <dbReference type="SAM" id="MobiDB-lite"/>
    </source>
</evidence>
<evidence type="ECO:0000256" key="4">
    <source>
        <dbReference type="ARBA" id="ARBA00022989"/>
    </source>
</evidence>
<dbReference type="Pfam" id="PF20688">
    <property type="entry name" value="GREB1_2nd"/>
    <property type="match status" value="1"/>
</dbReference>
<evidence type="ECO:0000259" key="10">
    <source>
        <dbReference type="Pfam" id="PF20691"/>
    </source>
</evidence>
<dbReference type="PANTHER" id="PTHR15720">
    <property type="entry name" value="GREB1-RELATED"/>
    <property type="match status" value="1"/>
</dbReference>
<name>A0A3P8ZD78_ESOLU</name>
<feature type="compositionally biased region" description="Polar residues" evidence="6">
    <location>
        <begin position="1028"/>
        <end position="1037"/>
    </location>
</feature>
<feature type="domain" description="GREB1-like circularly permuted SF2 helicase" evidence="11">
    <location>
        <begin position="1057"/>
        <end position="1189"/>
    </location>
</feature>
<keyword evidence="13" id="KW-1185">Reference proteome</keyword>
<feature type="compositionally biased region" description="Low complexity" evidence="6">
    <location>
        <begin position="1038"/>
        <end position="1048"/>
    </location>
</feature>
<reference evidence="12" key="3">
    <citation type="submission" date="2025-08" db="UniProtKB">
        <authorList>
            <consortium name="Ensembl"/>
        </authorList>
    </citation>
    <scope>IDENTIFICATION</scope>
</reference>
<feature type="compositionally biased region" description="Acidic residues" evidence="6">
    <location>
        <begin position="56"/>
        <end position="65"/>
    </location>
</feature>
<proteinExistence type="inferred from homology"/>
<keyword evidence="4" id="KW-1133">Transmembrane helix</keyword>
<reference evidence="13" key="1">
    <citation type="journal article" date="2014" name="PLoS ONE">
        <title>The genome and linkage map of the northern pike (Esox lucius): conserved synteny revealed between the salmonid sister group and the Neoteleostei.</title>
        <authorList>
            <person name="Rondeau E.B."/>
            <person name="Minkley D.R."/>
            <person name="Leong J.S."/>
            <person name="Messmer A.M."/>
            <person name="Jantzen J.R."/>
            <person name="von Schalburg K.R."/>
            <person name="Lemon C."/>
            <person name="Bird N.H."/>
            <person name="Koop B.F."/>
        </authorList>
    </citation>
    <scope>NUCLEOTIDE SEQUENCE</scope>
</reference>
<feature type="region of interest" description="Disordered" evidence="6">
    <location>
        <begin position="44"/>
        <end position="80"/>
    </location>
</feature>
<evidence type="ECO:0000259" key="8">
    <source>
        <dbReference type="Pfam" id="PF20267"/>
    </source>
</evidence>
<protein>
    <recommendedName>
        <fullName evidence="14">Growth regulating estrogen receptor binding 1</fullName>
    </recommendedName>
</protein>
<feature type="region of interest" description="Disordered" evidence="6">
    <location>
        <begin position="992"/>
        <end position="1059"/>
    </location>
</feature>
<feature type="domain" description="GREB1-like C-terminal" evidence="8">
    <location>
        <begin position="1599"/>
        <end position="1764"/>
    </location>
</feature>
<keyword evidence="3" id="KW-0812">Transmembrane</keyword>
<evidence type="ECO:0000259" key="11">
    <source>
        <dbReference type="Pfam" id="PF20692"/>
    </source>
</evidence>
<comment type="subcellular location">
    <subcellularLocation>
        <location evidence="1">Membrane</location>
        <topology evidence="1">Single-pass membrane protein</topology>
    </subcellularLocation>
</comment>
<feature type="compositionally biased region" description="Pro residues" evidence="6">
    <location>
        <begin position="70"/>
        <end position="80"/>
    </location>
</feature>
<dbReference type="Pfam" id="PF15782">
    <property type="entry name" value="GREB1_N"/>
    <property type="match status" value="1"/>
</dbReference>
<feature type="region of interest" description="Disordered" evidence="6">
    <location>
        <begin position="255"/>
        <end position="301"/>
    </location>
</feature>
<evidence type="ECO:0000259" key="7">
    <source>
        <dbReference type="Pfam" id="PF15782"/>
    </source>
</evidence>
<dbReference type="InterPro" id="IPR049100">
    <property type="entry name" value="TAGT"/>
</dbReference>
<dbReference type="InterPro" id="IPR048659">
    <property type="entry name" value="GREB1-like_2nd"/>
</dbReference>
<evidence type="ECO:0000259" key="9">
    <source>
        <dbReference type="Pfam" id="PF20688"/>
    </source>
</evidence>
<sequence>MGNSYAGHLRTTRFEEVLHNSIEASLRSNTVVPRPVFSQLYLEAEQPATHNGRVENEDEEEEDGSESNSPPAPYQTKPPPEGCCTTDGFCQAGRDLRLSSLASQPLDVPPGFLLVAAKSPSAPDCLLVCAVDHRFLPDERGRNALLGFSGNCMGCGEKGFRYFTEFSNHINLKLITQPKKQKHLKYHLHRNSVGQLVRGAAICWKGLASTPGPPHLVDLNPPLTNGSHAPLSQNTLPQTAVLSNGSGRPTVIGTLNAGPPKKRHKGWSPESTATCVSAPTVSATPGTESQGSSNPPSPLQASVTVPDQLLHICGLRPIIFRGHGCLPHLSGNVCDVQVSSLLQSCYQNSQALPRVYQHYGPSPIQPLSVEMQILLTVYYLVQLGPDQVPLIQDLEQIFMRSWRESHLSEIRQYQQPQPGLSQAHSALPGLPQSLTPSQLPWLAQLAASSCGEGVLVLGEKASVALGLVDTFTRLMEGRLAHTNYVVIICTVNGQETEACVVVTGKHQCRVLAEGMVSPSDGLREISQQLSTGMTQELTSFCTSLGSGRSTTVSALSPQFISQEATGESSPIKYHVAWREVRPIQLAVARKLLSHVCAIADSSTQNLDLGSFDRVHFLICVPPCEVSFQQTVLHLWNSGVLQQLGLDQECLSQKEAERYVVKMDREARARIDDLIQEAHRNVNTLYILVHDHAHWDIKRCLSPWPMDSLLNCPQIRDATNILTLHVTSFPFTLQTQDTRISPYNEIHWPSAFNHDVDLYHEKTLYFGVSELLDSTHSGSGLPLLRYDSSFENMASALEDRFPKLHSVVIRTQVLVQHYCVALMAISGQPRSGGRSLHKHTSVETLEIVQSLLSPAQRCPAHHGHMVLLRIPSLALAGWAHQRLTRVRQRLGLGERFEVILGNPGQALSIGQSFTEHIKAWLKIHESDWAPRTYLELEALPCILILSGADPLGQSLPRSLKYCDLRVVSSYLQRTALEQELGLAAYLMRVETQGSQAHSHAPGPGSDLSESDRDKLSSTDNEEDEGNPQHPVSPNTQCQPSKPTSSGSSSPLPPFPRPSCSWARGVNRPPSVLLPRGLYDIITTCDGSGLPRCTSFLPHLSVAWASSFRPMLSKMMTCTEQSLYYRQWTVPQPHHMDSNNRPAEGRTDNFHPRRLLLSGPPQVGKTGAYLQFLGILSRMLIRLMEVDIYDEEDIHYSEFPPLGSVQYHSACASWPTVDTLRSMPFDYTVHDAEYEDISSVYCPDHCPVAAGNPRRQEDVYLRRRTARIKLSKYAAYNTYHHCELCHQYMGFNPTYQMYESALHSFSFSHLSLGEEIQLYFIIPKSKQHHFSFSQTGGQLESLRLPLISDWNPDCIKSPIFTLTTGRHEHGLFNLFHAMDGANHLHILVIKEYEMAVYKKYWPNHIMLVLPTIFNGAGIGAAHFLIKELSYQNLGLERSRRVEAGGSAADVWPFIILSDDSCVMWNTVDLNSLSASGPVERNVSLKQVLQHMEACPDLTHYSLCGIKKWSSRPPGQGSGGEALHREPFSRGHLHDFLLLNVDLTRDVQYNQNRFTCDDVDFTLRAHSAGLLICRFNNFSVMKKQIAIGGYRTFIIKTKMTDVPTSVQPTQYVCAPDSKHPFLATPAQLLLEKYLQHTSQRLFPLSAHTQTHTHPILSVDCYLNLGPEVTVCFVSSRPQSINISTTGLLFSGLLLCFCDAFITPGFLKKFQFLKGSTLCVISADRSSLRQTVVRLELEDEWRFRLSDEFQTANAKEDCPLFFLTGKHI</sequence>
<evidence type="ECO:0000256" key="5">
    <source>
        <dbReference type="ARBA" id="ARBA00023136"/>
    </source>
</evidence>
<reference evidence="12" key="2">
    <citation type="submission" date="2020-02" db="EMBL/GenBank/DDBJ databases">
        <title>Esox lucius (northern pike) genome, fEsoLuc1, primary haplotype.</title>
        <authorList>
            <person name="Myers G."/>
            <person name="Karagic N."/>
            <person name="Meyer A."/>
            <person name="Pippel M."/>
            <person name="Reichard M."/>
            <person name="Winkler S."/>
            <person name="Tracey A."/>
            <person name="Sims Y."/>
            <person name="Howe K."/>
            <person name="Rhie A."/>
            <person name="Formenti G."/>
            <person name="Durbin R."/>
            <person name="Fedrigo O."/>
            <person name="Jarvis E.D."/>
        </authorList>
    </citation>
    <scope>NUCLEOTIDE SEQUENCE [LARGE SCALE GENOMIC DNA]</scope>
</reference>
<dbReference type="Pfam" id="PF20692">
    <property type="entry name" value="cpSF2-GREB1"/>
    <property type="match status" value="2"/>
</dbReference>
<feature type="domain" description="TET-Associated Glycosyltransferase" evidence="10">
    <location>
        <begin position="1356"/>
        <end position="1583"/>
    </location>
</feature>
<dbReference type="Bgee" id="ENSELUG00000002093">
    <property type="expression patterns" value="Expressed in camera-type eye and 6 other cell types or tissues"/>
</dbReference>
<evidence type="ECO:0000256" key="3">
    <source>
        <dbReference type="ARBA" id="ARBA00022692"/>
    </source>
</evidence>
<dbReference type="GO" id="GO:0016020">
    <property type="term" value="C:membrane"/>
    <property type="evidence" value="ECO:0007669"/>
    <property type="project" value="UniProtKB-SubCell"/>
</dbReference>
<dbReference type="InterPro" id="IPR028422">
    <property type="entry name" value="GREB1"/>
</dbReference>
<dbReference type="Proteomes" id="UP000265140">
    <property type="component" value="Chromosome 15"/>
</dbReference>
<dbReference type="STRING" id="8010.ENSELUP00000026267"/>
<dbReference type="InterPro" id="IPR046926">
    <property type="entry name" value="GREB1_N"/>
</dbReference>
<dbReference type="Ensembl" id="ENSELUT00000018963.3">
    <property type="protein sequence ID" value="ENSELUP00000026267.3"/>
    <property type="gene ID" value="ENSELUG00000002093.3"/>
</dbReference>
<dbReference type="InterPro" id="IPR046927">
    <property type="entry name" value="GREB1-like_C"/>
</dbReference>
<keyword evidence="5" id="KW-0472">Membrane</keyword>
<dbReference type="InterPro" id="IPR048657">
    <property type="entry name" value="GREB1-like_cpSF2"/>
</dbReference>
<gene>
    <name evidence="12" type="primary">GREB1</name>
</gene>
<dbReference type="GeneTree" id="ENSGT00390000008041"/>
<evidence type="ECO:0000313" key="12">
    <source>
        <dbReference type="Ensembl" id="ENSELUP00000026267.3"/>
    </source>
</evidence>
<dbReference type="PANTHER" id="PTHR15720:SF13">
    <property type="entry name" value="PROTEIN GREB1"/>
    <property type="match status" value="1"/>
</dbReference>
<organism evidence="12 13">
    <name type="scientific">Esox lucius</name>
    <name type="common">Northern pike</name>
    <dbReference type="NCBI Taxonomy" id="8010"/>
    <lineage>
        <taxon>Eukaryota</taxon>
        <taxon>Metazoa</taxon>
        <taxon>Chordata</taxon>
        <taxon>Craniata</taxon>
        <taxon>Vertebrata</taxon>
        <taxon>Euteleostomi</taxon>
        <taxon>Actinopterygii</taxon>
        <taxon>Neopterygii</taxon>
        <taxon>Teleostei</taxon>
        <taxon>Protacanthopterygii</taxon>
        <taxon>Esociformes</taxon>
        <taxon>Esocidae</taxon>
        <taxon>Esox</taxon>
    </lineage>
</organism>
<feature type="compositionally biased region" description="Polar residues" evidence="6">
    <location>
        <begin position="269"/>
        <end position="301"/>
    </location>
</feature>
<dbReference type="Pfam" id="PF20691">
    <property type="entry name" value="TAGT"/>
    <property type="match status" value="1"/>
</dbReference>
<feature type="domain" description="GREB1-like second" evidence="9">
    <location>
        <begin position="255"/>
        <end position="542"/>
    </location>
</feature>